<feature type="non-terminal residue" evidence="2">
    <location>
        <position position="1"/>
    </location>
</feature>
<proteinExistence type="predicted"/>
<sequence>SCKKFEGEDGVGNRYAGKRGFDSPPAPKKPQKGCVCICHQIGTSVDMCTACYKNHECSSHTGQNPLAHEPSTTNVKNQTRQDERFTRRRDKCIPKQEGSTLGSAEKNHSPPETNPEKEVTKGGKPDVSSEPAKDSFEASGSNSPSSNEIKAKGVKPLQKDKPDKDDTGAFKHGDSESGSDFNLSKKRKELFGFHIRNPANCNNGCVKSLKDSVEQQDKEFIRRLEAYENESSVGKVIVIMTSDLHKLVGEELSK</sequence>
<comment type="caution">
    <text evidence="2">The sequence shown here is derived from an EMBL/GenBank/DDBJ whole genome shotgun (WGS) entry which is preliminary data.</text>
</comment>
<organism evidence="2">
    <name type="scientific">marine sediment metagenome</name>
    <dbReference type="NCBI Taxonomy" id="412755"/>
    <lineage>
        <taxon>unclassified sequences</taxon>
        <taxon>metagenomes</taxon>
        <taxon>ecological metagenomes</taxon>
    </lineage>
</organism>
<feature type="region of interest" description="Disordered" evidence="1">
    <location>
        <begin position="1"/>
        <end position="32"/>
    </location>
</feature>
<feature type="compositionally biased region" description="Basic and acidic residues" evidence="1">
    <location>
        <begin position="157"/>
        <end position="175"/>
    </location>
</feature>
<feature type="region of interest" description="Disordered" evidence="1">
    <location>
        <begin position="59"/>
        <end position="183"/>
    </location>
</feature>
<name>A0A0F8Y314_9ZZZZ</name>
<dbReference type="EMBL" id="LAZR01059368">
    <property type="protein sequence ID" value="KKK67940.1"/>
    <property type="molecule type" value="Genomic_DNA"/>
</dbReference>
<reference evidence="2" key="1">
    <citation type="journal article" date="2015" name="Nature">
        <title>Complex archaea that bridge the gap between prokaryotes and eukaryotes.</title>
        <authorList>
            <person name="Spang A."/>
            <person name="Saw J.H."/>
            <person name="Jorgensen S.L."/>
            <person name="Zaremba-Niedzwiedzka K."/>
            <person name="Martijn J."/>
            <person name="Lind A.E."/>
            <person name="van Eijk R."/>
            <person name="Schleper C."/>
            <person name="Guy L."/>
            <person name="Ettema T.J."/>
        </authorList>
    </citation>
    <scope>NUCLEOTIDE SEQUENCE</scope>
</reference>
<gene>
    <name evidence="2" type="ORF">LCGC14_2949040</name>
</gene>
<evidence type="ECO:0000313" key="2">
    <source>
        <dbReference type="EMBL" id="KKK67940.1"/>
    </source>
</evidence>
<protein>
    <submittedName>
        <fullName evidence="2">Uncharacterized protein</fullName>
    </submittedName>
</protein>
<feature type="compositionally biased region" description="Basic and acidic residues" evidence="1">
    <location>
        <begin position="105"/>
        <end position="124"/>
    </location>
</feature>
<evidence type="ECO:0000256" key="1">
    <source>
        <dbReference type="SAM" id="MobiDB-lite"/>
    </source>
</evidence>
<accession>A0A0F8Y314</accession>
<dbReference type="AlphaFoldDB" id="A0A0F8Y314"/>
<feature type="compositionally biased region" description="Polar residues" evidence="1">
    <location>
        <begin position="138"/>
        <end position="148"/>
    </location>
</feature>
<feature type="compositionally biased region" description="Polar residues" evidence="1">
    <location>
        <begin position="59"/>
        <end position="78"/>
    </location>
</feature>